<organism evidence="11 12">
    <name type="scientific">Parelaphostrongylus tenuis</name>
    <name type="common">Meningeal worm</name>
    <dbReference type="NCBI Taxonomy" id="148309"/>
    <lineage>
        <taxon>Eukaryota</taxon>
        <taxon>Metazoa</taxon>
        <taxon>Ecdysozoa</taxon>
        <taxon>Nematoda</taxon>
        <taxon>Chromadorea</taxon>
        <taxon>Rhabditida</taxon>
        <taxon>Rhabditina</taxon>
        <taxon>Rhabditomorpha</taxon>
        <taxon>Strongyloidea</taxon>
        <taxon>Metastrongylidae</taxon>
        <taxon>Parelaphostrongylus</taxon>
    </lineage>
</organism>
<feature type="compositionally biased region" description="Gly residues" evidence="7">
    <location>
        <begin position="524"/>
        <end position="533"/>
    </location>
</feature>
<keyword evidence="12" id="KW-1185">Reference proteome</keyword>
<feature type="compositionally biased region" description="Polar residues" evidence="7">
    <location>
        <begin position="762"/>
        <end position="778"/>
    </location>
</feature>
<evidence type="ECO:0000259" key="10">
    <source>
        <dbReference type="PROSITE" id="PS51034"/>
    </source>
</evidence>
<dbReference type="InterPro" id="IPR056953">
    <property type="entry name" value="CUT_N"/>
</dbReference>
<keyword evidence="3" id="KW-0732">Signal</keyword>
<evidence type="ECO:0000256" key="7">
    <source>
        <dbReference type="SAM" id="MobiDB-lite"/>
    </source>
</evidence>
<dbReference type="CDD" id="cd19941">
    <property type="entry name" value="TIL"/>
    <property type="match status" value="1"/>
</dbReference>
<dbReference type="PANTHER" id="PTHR22907:SF46">
    <property type="entry name" value="ZP DOMAIN-CONTAINING PROTEIN"/>
    <property type="match status" value="1"/>
</dbReference>
<keyword evidence="5" id="KW-1015">Disulfide bond</keyword>
<feature type="compositionally biased region" description="Polar residues" evidence="7">
    <location>
        <begin position="155"/>
        <end position="188"/>
    </location>
</feature>
<evidence type="ECO:0000256" key="3">
    <source>
        <dbReference type="ARBA" id="ARBA00022729"/>
    </source>
</evidence>
<name>A0AAD5QZ13_PARTN</name>
<feature type="region of interest" description="Disordered" evidence="7">
    <location>
        <begin position="143"/>
        <end position="204"/>
    </location>
</feature>
<feature type="compositionally biased region" description="Polar residues" evidence="7">
    <location>
        <begin position="607"/>
        <end position="627"/>
    </location>
</feature>
<feature type="compositionally biased region" description="Polar residues" evidence="7">
    <location>
        <begin position="399"/>
        <end position="416"/>
    </location>
</feature>
<dbReference type="Proteomes" id="UP001196413">
    <property type="component" value="Unassembled WGS sequence"/>
</dbReference>
<evidence type="ECO:0000256" key="5">
    <source>
        <dbReference type="ARBA" id="ARBA00023157"/>
    </source>
</evidence>
<evidence type="ECO:0000256" key="2">
    <source>
        <dbReference type="ARBA" id="ARBA00022536"/>
    </source>
</evidence>
<feature type="region of interest" description="Disordered" evidence="7">
    <location>
        <begin position="593"/>
        <end position="627"/>
    </location>
</feature>
<feature type="region of interest" description="Disordered" evidence="7">
    <location>
        <begin position="252"/>
        <end position="271"/>
    </location>
</feature>
<evidence type="ECO:0000256" key="1">
    <source>
        <dbReference type="ARBA" id="ARBA00022460"/>
    </source>
</evidence>
<keyword evidence="4" id="KW-0677">Repeat</keyword>
<feature type="compositionally biased region" description="Basic and acidic residues" evidence="7">
    <location>
        <begin position="663"/>
        <end position="674"/>
    </location>
</feature>
<feature type="region of interest" description="Disordered" evidence="7">
    <location>
        <begin position="59"/>
        <end position="127"/>
    </location>
</feature>
<keyword evidence="8" id="KW-1133">Transmembrane helix</keyword>
<feature type="compositionally biased region" description="Polar residues" evidence="7">
    <location>
        <begin position="103"/>
        <end position="127"/>
    </location>
</feature>
<sequence>MTVGQNLPVTASAVTLTLSQHISVSPSSTPQRLWENTTATLEFLSKEQVITSTLPFASESGVGHSLGSSASSEDKTAVPGGAPPTSSPRTVSALIPVSRKESNATSSSTNTLEEKSVWTTGSPDQSYSSSLWTAIEFRTTEELQSFGGSGEVPSHSHTLPSFATPKNYNTLETSSTGESKVSATAMSTSDEDLKQPDENPVASVGSSSFISSSILNTAGLTSLDGLRMTDAPITVQTKVVKLMNLASSSTNHFPLSEASQQTKSTEPSTPHFRQVATITGGRDIALNKNESSSTTGFGSTADPRSKETTSHFFSEATSELSESEATLGISAAYSFTTIRSDYSSSSQIPLVTQTNTIDKGFPLTTVVPTEGSAVPAENVKFGSITTEQKSTERPVPVTTPISFSNATESSGTSGTPSIKGATISGDLEKHYRNLSVDSILGIETTTVHSDGTSDFTGILTRSTLEGATAPSNTGLQKTDIVDSESAASATLSATFSLRVTDSEIPGESTEHANSTYNTPLSGAPAGGAEGATGGSHTSHGNTSGSEITISLNKTSLKPELFGSTAYDKSSSFVSKFSTVDRVGGNSGAVSSVGTTQSGVISPGDQKGTASSFVESGQGTPFTSRSTPSSAIFSTVALKIEPSGYSLPQSTAASVLSVVSSQGGDRDSTSPERPDTPGTTETSSVLSLSYSSTSELVSTSTKAFSASPGTIRNNSNILVSQLPQEFTDKTSELVRRITQISGNNQRLETTVRALIDDASTMSFTASGQSSGQSYPTSVPSPKHNEEPSSKSFNILTEQTTTSVENASSNPSFSTTAIMKAPTSELQEHLTTVAVELSGKEAFVKGVTPKTSENFNVTDILDKTSDTNEHEPLADTGLHSTTEDDLSVIIQSFENTTDVANDQLYRGSGRCSSSDRSMCHELAICEIVTGSCRCKDGYTGDGYTNCTKFTPPDCILTPNLCHFNAQCDRHTRQCVCSIGYIGDGFECNPDPQDCIIRRNLCSPEAICAGRRCKCVDGFTGDGVKCVSVYQRSANCSECDVNAHCNDGVCQCNIGYFGNGLCCVPDPRDCVHFPGVCNAVATCDKDSRLCKCNSGFLGDGISCFPVRSCRYDPNVCHDQAVCLPSGQCICKHGFRGSGYECSRITPSLQHDVGDVLNSCGNKCDKETQLCIDGQCVCKHGYVDNADRNCVDVNECLFSPCHHLATCTNIPGSFVCSCPTGYAGDGKTCIQHLKIGELGVFCEPDGMTLVLSNDTREFEGRIFVRGQVDNPYCSKTFSALEHASKPYMFKVAFEHCNVRLEDDDTFATTVIVQKHPMFITTAADAYDLRCRYPLGVKEVESHVNVSDLTTSSTLTDNTHGPICRLTITNEANENIAAAVVGQALRLRLEVLPNETYSILPRNCFAINIETGERYSLTDNAGCAIDNQLFPEWTRIHPSITEAVFRTFKWPDSSMIRFQCDCSACMGICPELNCGRRRSPVKPRLRFRQVRQIDNETKISEGLDDTDYEKDETEKELLNKLVSSRRLAFSSLIKIREDEEESSIQDQVDQWRMGSSHQDVLKEARDDTRLVCVQTIVASGICITTLICLSVLVCTITRRPLCKANNLFPSTVSSVVS</sequence>
<evidence type="ECO:0000256" key="8">
    <source>
        <dbReference type="SAM" id="Phobius"/>
    </source>
</evidence>
<comment type="caution">
    <text evidence="6">Lacks conserved residue(s) required for the propagation of feature annotation.</text>
</comment>
<feature type="region of interest" description="Disordered" evidence="7">
    <location>
        <begin position="284"/>
        <end position="318"/>
    </location>
</feature>
<dbReference type="Pfam" id="PF25057">
    <property type="entry name" value="CUT_N"/>
    <property type="match status" value="1"/>
</dbReference>
<feature type="region of interest" description="Disordered" evidence="7">
    <location>
        <begin position="386"/>
        <end position="418"/>
    </location>
</feature>
<evidence type="ECO:0000259" key="9">
    <source>
        <dbReference type="PROSITE" id="PS50026"/>
    </source>
</evidence>
<feature type="domain" description="EGF-like" evidence="9">
    <location>
        <begin position="1188"/>
        <end position="1226"/>
    </location>
</feature>
<dbReference type="PROSITE" id="PS01186">
    <property type="entry name" value="EGF_2"/>
    <property type="match status" value="3"/>
</dbReference>
<feature type="region of interest" description="Disordered" evidence="7">
    <location>
        <begin position="504"/>
        <end position="546"/>
    </location>
</feature>
<dbReference type="PROSITE" id="PS50026">
    <property type="entry name" value="EGF_3"/>
    <property type="match status" value="1"/>
</dbReference>
<dbReference type="InterPro" id="IPR018097">
    <property type="entry name" value="EGF_Ca-bd_CS"/>
</dbReference>
<dbReference type="InterPro" id="IPR000742">
    <property type="entry name" value="EGF"/>
</dbReference>
<dbReference type="SMART" id="SM00179">
    <property type="entry name" value="EGF_CA"/>
    <property type="match status" value="1"/>
</dbReference>
<accession>A0AAD5QZ13</accession>
<dbReference type="SMART" id="SM00181">
    <property type="entry name" value="EGF"/>
    <property type="match status" value="7"/>
</dbReference>
<dbReference type="PROSITE" id="PS00010">
    <property type="entry name" value="ASX_HYDROXYL"/>
    <property type="match status" value="1"/>
</dbReference>
<keyword evidence="1" id="KW-0193">Cuticle</keyword>
<dbReference type="InterPro" id="IPR024731">
    <property type="entry name" value="NELL2-like_EGF"/>
</dbReference>
<feature type="compositionally biased region" description="Low complexity" evidence="7">
    <location>
        <begin position="534"/>
        <end position="545"/>
    </location>
</feature>
<evidence type="ECO:0000313" key="12">
    <source>
        <dbReference type="Proteomes" id="UP001196413"/>
    </source>
</evidence>
<dbReference type="SUPFAM" id="SSF57196">
    <property type="entry name" value="EGF/Laminin"/>
    <property type="match status" value="1"/>
</dbReference>
<dbReference type="PANTHER" id="PTHR22907">
    <property type="entry name" value="GH04558P"/>
    <property type="match status" value="1"/>
</dbReference>
<dbReference type="Gene3D" id="2.10.25.10">
    <property type="entry name" value="Laminin"/>
    <property type="match status" value="1"/>
</dbReference>
<feature type="compositionally biased region" description="Polar residues" evidence="7">
    <location>
        <begin position="511"/>
        <end position="520"/>
    </location>
</feature>
<dbReference type="Pfam" id="PF12947">
    <property type="entry name" value="EGF_3"/>
    <property type="match status" value="1"/>
</dbReference>
<dbReference type="InterPro" id="IPR001507">
    <property type="entry name" value="ZP_dom"/>
</dbReference>
<dbReference type="GO" id="GO:0042302">
    <property type="term" value="F:structural constituent of cuticle"/>
    <property type="evidence" value="ECO:0007669"/>
    <property type="project" value="UniProtKB-KW"/>
</dbReference>
<keyword evidence="8" id="KW-0472">Membrane</keyword>
<feature type="compositionally biased region" description="Polar residues" evidence="7">
    <location>
        <begin position="252"/>
        <end position="268"/>
    </location>
</feature>
<dbReference type="FunFam" id="2.10.25.10:FF:000038">
    <property type="entry name" value="Fibrillin 2"/>
    <property type="match status" value="1"/>
</dbReference>
<dbReference type="EMBL" id="JAHQIW010005581">
    <property type="protein sequence ID" value="KAJ1366550.1"/>
    <property type="molecule type" value="Genomic_DNA"/>
</dbReference>
<dbReference type="PROSITE" id="PS51034">
    <property type="entry name" value="ZP_2"/>
    <property type="match status" value="1"/>
</dbReference>
<reference evidence="11" key="1">
    <citation type="submission" date="2021-06" db="EMBL/GenBank/DDBJ databases">
        <title>Parelaphostrongylus tenuis whole genome reference sequence.</title>
        <authorList>
            <person name="Garwood T.J."/>
            <person name="Larsen P.A."/>
            <person name="Fountain-Jones N.M."/>
            <person name="Garbe J.R."/>
            <person name="Macchietto M.G."/>
            <person name="Kania S.A."/>
            <person name="Gerhold R.W."/>
            <person name="Richards J.E."/>
            <person name="Wolf T.M."/>
        </authorList>
    </citation>
    <scope>NUCLEOTIDE SEQUENCE</scope>
    <source>
        <strain evidence="11">MNPRO001-30</strain>
        <tissue evidence="11">Meninges</tissue>
    </source>
</reference>
<dbReference type="SMART" id="SM00241">
    <property type="entry name" value="ZP"/>
    <property type="match status" value="1"/>
</dbReference>
<feature type="transmembrane region" description="Helical" evidence="8">
    <location>
        <begin position="1571"/>
        <end position="1591"/>
    </location>
</feature>
<dbReference type="InterPro" id="IPR051962">
    <property type="entry name" value="Cuticlin"/>
</dbReference>
<protein>
    <submittedName>
        <fullName evidence="11">Uncharacterized protein</fullName>
    </submittedName>
</protein>
<dbReference type="InterPro" id="IPR000152">
    <property type="entry name" value="EGF-type_Asp/Asn_hydroxyl_site"/>
</dbReference>
<proteinExistence type="predicted"/>
<feature type="region of interest" description="Disordered" evidence="7">
    <location>
        <begin position="655"/>
        <end position="684"/>
    </location>
</feature>
<dbReference type="CDD" id="cd00054">
    <property type="entry name" value="EGF_CA"/>
    <property type="match status" value="1"/>
</dbReference>
<dbReference type="GO" id="GO:0005509">
    <property type="term" value="F:calcium ion binding"/>
    <property type="evidence" value="ECO:0007669"/>
    <property type="project" value="InterPro"/>
</dbReference>
<feature type="compositionally biased region" description="Polar residues" evidence="7">
    <location>
        <begin position="288"/>
        <end position="298"/>
    </location>
</feature>
<evidence type="ECO:0000256" key="4">
    <source>
        <dbReference type="ARBA" id="ARBA00022737"/>
    </source>
</evidence>
<comment type="caution">
    <text evidence="11">The sequence shown here is derived from an EMBL/GenBank/DDBJ whole genome shotgun (WGS) entry which is preliminary data.</text>
</comment>
<feature type="region of interest" description="Disordered" evidence="7">
    <location>
        <begin position="762"/>
        <end position="788"/>
    </location>
</feature>
<keyword evidence="2 6" id="KW-0245">EGF-like domain</keyword>
<gene>
    <name evidence="11" type="ORF">KIN20_027231</name>
</gene>
<feature type="domain" description="ZP" evidence="10">
    <location>
        <begin position="1237"/>
        <end position="1476"/>
    </location>
</feature>
<dbReference type="InterPro" id="IPR001881">
    <property type="entry name" value="EGF-like_Ca-bd_dom"/>
</dbReference>
<keyword evidence="8" id="KW-0812">Transmembrane</keyword>
<dbReference type="Gene3D" id="2.90.20.10">
    <property type="entry name" value="Plasmodium vivax P25 domain"/>
    <property type="match status" value="1"/>
</dbReference>
<evidence type="ECO:0000256" key="6">
    <source>
        <dbReference type="PROSITE-ProRule" id="PRU00076"/>
    </source>
</evidence>
<dbReference type="PROSITE" id="PS01187">
    <property type="entry name" value="EGF_CA"/>
    <property type="match status" value="1"/>
</dbReference>
<evidence type="ECO:0000313" key="11">
    <source>
        <dbReference type="EMBL" id="KAJ1366550.1"/>
    </source>
</evidence>